<keyword evidence="2" id="KW-1185">Reference proteome</keyword>
<gene>
    <name evidence="1" type="ORF">QTG54_013648</name>
</gene>
<protein>
    <submittedName>
        <fullName evidence="1">Uncharacterized protein</fullName>
    </submittedName>
</protein>
<organism evidence="1 2">
    <name type="scientific">Skeletonema marinoi</name>
    <dbReference type="NCBI Taxonomy" id="267567"/>
    <lineage>
        <taxon>Eukaryota</taxon>
        <taxon>Sar</taxon>
        <taxon>Stramenopiles</taxon>
        <taxon>Ochrophyta</taxon>
        <taxon>Bacillariophyta</taxon>
        <taxon>Coscinodiscophyceae</taxon>
        <taxon>Thalassiosirophycidae</taxon>
        <taxon>Thalassiosirales</taxon>
        <taxon>Skeletonemataceae</taxon>
        <taxon>Skeletonema</taxon>
        <taxon>Skeletonema marinoi-dohrnii complex</taxon>
    </lineage>
</organism>
<name>A0AAD8XXS9_9STRA</name>
<evidence type="ECO:0000313" key="1">
    <source>
        <dbReference type="EMBL" id="KAK1735485.1"/>
    </source>
</evidence>
<accession>A0AAD8XXS9</accession>
<evidence type="ECO:0000313" key="2">
    <source>
        <dbReference type="Proteomes" id="UP001224775"/>
    </source>
</evidence>
<sequence length="137" mass="15304">MEEKIKKLDEATTASQLAMLDAESKLAAASDALEAAKSKLKQLSPEAQQNIEFNDTELPDLISAKMLAESECENARKRYETNEKYLMMFREKLSKSSWSDNTVEWRKGLQAKTAFYSYSEILCVQAVPDAGANTGLL</sequence>
<comment type="caution">
    <text evidence="1">The sequence shown here is derived from an EMBL/GenBank/DDBJ whole genome shotgun (WGS) entry which is preliminary data.</text>
</comment>
<dbReference type="AlphaFoldDB" id="A0AAD8XXS9"/>
<dbReference type="EMBL" id="JATAAI010000033">
    <property type="protein sequence ID" value="KAK1735485.1"/>
    <property type="molecule type" value="Genomic_DNA"/>
</dbReference>
<proteinExistence type="predicted"/>
<dbReference type="Proteomes" id="UP001224775">
    <property type="component" value="Unassembled WGS sequence"/>
</dbReference>
<reference evidence="1" key="1">
    <citation type="submission" date="2023-06" db="EMBL/GenBank/DDBJ databases">
        <title>Survivors Of The Sea: Transcriptome response of Skeletonema marinoi to long-term dormancy.</title>
        <authorList>
            <person name="Pinder M.I.M."/>
            <person name="Kourtchenko O."/>
            <person name="Robertson E.K."/>
            <person name="Larsson T."/>
            <person name="Maumus F."/>
            <person name="Osuna-Cruz C.M."/>
            <person name="Vancaester E."/>
            <person name="Stenow R."/>
            <person name="Vandepoele K."/>
            <person name="Ploug H."/>
            <person name="Bruchert V."/>
            <person name="Godhe A."/>
            <person name="Topel M."/>
        </authorList>
    </citation>
    <scope>NUCLEOTIDE SEQUENCE</scope>
    <source>
        <strain evidence="1">R05AC</strain>
    </source>
</reference>